<dbReference type="Proteomes" id="UP000586095">
    <property type="component" value="Unassembled WGS sequence"/>
</dbReference>
<dbReference type="InterPro" id="IPR036514">
    <property type="entry name" value="SGNH_hydro_sf"/>
</dbReference>
<keyword evidence="4 9" id="KW-0812">Transmembrane</keyword>
<evidence type="ECO:0000256" key="1">
    <source>
        <dbReference type="ARBA" id="ARBA00004651"/>
    </source>
</evidence>
<dbReference type="InterPro" id="IPR050879">
    <property type="entry name" value="Acyltransferase_3"/>
</dbReference>
<feature type="transmembrane region" description="Helical" evidence="9">
    <location>
        <begin position="214"/>
        <end position="230"/>
    </location>
</feature>
<evidence type="ECO:0000256" key="4">
    <source>
        <dbReference type="ARBA" id="ARBA00022692"/>
    </source>
</evidence>
<keyword evidence="5 9" id="KW-1133">Transmembrane helix</keyword>
<evidence type="ECO:0000256" key="6">
    <source>
        <dbReference type="ARBA" id="ARBA00023136"/>
    </source>
</evidence>
<dbReference type="GO" id="GO:0016747">
    <property type="term" value="F:acyltransferase activity, transferring groups other than amino-acyl groups"/>
    <property type="evidence" value="ECO:0007669"/>
    <property type="project" value="InterPro"/>
</dbReference>
<sequence length="638" mass="67411">MSVRPLRPTGAPVTARGGRFGGLDGLRAIAVGMVLVYHLFPAALPGGFLGVDVFFVMSGFLITSLLLRELSGTGRIDLLAFWRRRARRLLPAVALVVLVSTSLALAASRDLLVGVAQQIAGALLFVSNWVFIANGSDYFARDAPELFRNFWSLALEEQFYIVLPLLALLVFKFRSRLTRALPLAALGLGSAFLMAALANAGAEPTRVYFGSDSHSFGLFLGAAMAVLLSRRAQRPVGRAGQVASFGVAVAGFAVLGTLAVTLQEASQESFAWGFQAATIAALAVVWAVTREGALVGRLLDVAPLRWIGERSYGIYLWHWPLLVIATSVATAAGLGTTPVAQVVSLAMTLVFAALSYRYVEQPVRRVGLRGALVRWFSPRRYTPRQRRVSLALAAVLAVTFPLTGVAVAIAPERTSSADSILRGQEQLKADKSAAGGDEAAGEPGEGSSPQPGGESGDQDQPTAAPAIRFEGGEITAVGDSVMLASYPELTDAFPGIDVDAAVSRGLWAGVDVLGELADRGELRDVVVVGLGTNGPVEPESLTALREVIGERPLVLIDAHADREWIPEVNENLNAFAAAHRGVVVAQWDSGVAGTPEFLAEDGIHPGPEGGEIYAGAIRQALDELLSPAEARGWGVARR</sequence>
<feature type="transmembrane region" description="Helical" evidence="9">
    <location>
        <begin position="46"/>
        <end position="67"/>
    </location>
</feature>
<keyword evidence="12" id="KW-1185">Reference proteome</keyword>
<dbReference type="CDD" id="cd01840">
    <property type="entry name" value="SGNH_hydrolase_yrhL_like"/>
    <property type="match status" value="1"/>
</dbReference>
<protein>
    <submittedName>
        <fullName evidence="11">Peptidoglycan/LPS O-acetylase OafA/YrhL</fullName>
    </submittedName>
</protein>
<dbReference type="PANTHER" id="PTHR23028:SF53">
    <property type="entry name" value="ACYL_TRANSF_3 DOMAIN-CONTAINING PROTEIN"/>
    <property type="match status" value="1"/>
</dbReference>
<feature type="transmembrane region" description="Helical" evidence="9">
    <location>
        <begin position="183"/>
        <end position="202"/>
    </location>
</feature>
<evidence type="ECO:0000256" key="3">
    <source>
        <dbReference type="ARBA" id="ARBA00022679"/>
    </source>
</evidence>
<feature type="transmembrane region" description="Helical" evidence="9">
    <location>
        <begin position="314"/>
        <end position="334"/>
    </location>
</feature>
<feature type="transmembrane region" description="Helical" evidence="9">
    <location>
        <begin position="388"/>
        <end position="410"/>
    </location>
</feature>
<keyword evidence="6 9" id="KW-0472">Membrane</keyword>
<name>A0A852R0X3_9MICO</name>
<keyword evidence="7" id="KW-0012">Acyltransferase</keyword>
<dbReference type="Pfam" id="PF01757">
    <property type="entry name" value="Acyl_transf_3"/>
    <property type="match status" value="1"/>
</dbReference>
<dbReference type="AlphaFoldDB" id="A0A852R0X3"/>
<evidence type="ECO:0000313" key="12">
    <source>
        <dbReference type="Proteomes" id="UP000586095"/>
    </source>
</evidence>
<dbReference type="GO" id="GO:0005886">
    <property type="term" value="C:plasma membrane"/>
    <property type="evidence" value="ECO:0007669"/>
    <property type="project" value="UniProtKB-SubCell"/>
</dbReference>
<feature type="domain" description="Acyltransferase 3" evidence="10">
    <location>
        <begin position="22"/>
        <end position="356"/>
    </location>
</feature>
<dbReference type="PANTHER" id="PTHR23028">
    <property type="entry name" value="ACETYLTRANSFERASE"/>
    <property type="match status" value="1"/>
</dbReference>
<gene>
    <name evidence="11" type="ORF">BJ960_001000</name>
</gene>
<feature type="region of interest" description="Disordered" evidence="8">
    <location>
        <begin position="431"/>
        <end position="463"/>
    </location>
</feature>
<organism evidence="11 12">
    <name type="scientific">Leucobacter aridicollis</name>
    <dbReference type="NCBI Taxonomy" id="283878"/>
    <lineage>
        <taxon>Bacteria</taxon>
        <taxon>Bacillati</taxon>
        <taxon>Actinomycetota</taxon>
        <taxon>Actinomycetes</taxon>
        <taxon>Micrococcales</taxon>
        <taxon>Microbacteriaceae</taxon>
        <taxon>Leucobacter</taxon>
    </lineage>
</organism>
<evidence type="ECO:0000313" key="11">
    <source>
        <dbReference type="EMBL" id="NYD26197.1"/>
    </source>
</evidence>
<evidence type="ECO:0000256" key="5">
    <source>
        <dbReference type="ARBA" id="ARBA00022989"/>
    </source>
</evidence>
<accession>A0A852R0X3</accession>
<dbReference type="RefSeq" id="WP_307814668.1">
    <property type="nucleotide sequence ID" value="NZ_BAAALZ010000002.1"/>
</dbReference>
<evidence type="ECO:0000256" key="9">
    <source>
        <dbReference type="SAM" id="Phobius"/>
    </source>
</evidence>
<dbReference type="InterPro" id="IPR002656">
    <property type="entry name" value="Acyl_transf_3_dom"/>
</dbReference>
<dbReference type="GO" id="GO:0009103">
    <property type="term" value="P:lipopolysaccharide biosynthetic process"/>
    <property type="evidence" value="ECO:0007669"/>
    <property type="project" value="TreeGrafter"/>
</dbReference>
<dbReference type="EMBL" id="JACCBD010000001">
    <property type="protein sequence ID" value="NYD26197.1"/>
    <property type="molecule type" value="Genomic_DNA"/>
</dbReference>
<feature type="transmembrane region" description="Helical" evidence="9">
    <location>
        <begin position="20"/>
        <end position="40"/>
    </location>
</feature>
<keyword evidence="2" id="KW-1003">Cell membrane</keyword>
<comment type="caution">
    <text evidence="11">The sequence shown here is derived from an EMBL/GenBank/DDBJ whole genome shotgun (WGS) entry which is preliminary data.</text>
</comment>
<evidence type="ECO:0000256" key="8">
    <source>
        <dbReference type="SAM" id="MobiDB-lite"/>
    </source>
</evidence>
<dbReference type="SUPFAM" id="SSF52266">
    <property type="entry name" value="SGNH hydrolase"/>
    <property type="match status" value="1"/>
</dbReference>
<dbReference type="Gene3D" id="3.40.50.1110">
    <property type="entry name" value="SGNH hydrolase"/>
    <property type="match status" value="1"/>
</dbReference>
<feature type="transmembrane region" description="Helical" evidence="9">
    <location>
        <begin position="88"/>
        <end position="107"/>
    </location>
</feature>
<feature type="transmembrane region" description="Helical" evidence="9">
    <location>
        <begin position="242"/>
        <end position="263"/>
    </location>
</feature>
<evidence type="ECO:0000259" key="10">
    <source>
        <dbReference type="Pfam" id="PF01757"/>
    </source>
</evidence>
<comment type="subcellular location">
    <subcellularLocation>
        <location evidence="1">Cell membrane</location>
        <topology evidence="1">Multi-pass membrane protein</topology>
    </subcellularLocation>
</comment>
<keyword evidence="3" id="KW-0808">Transferase</keyword>
<feature type="compositionally biased region" description="Low complexity" evidence="8">
    <location>
        <begin position="432"/>
        <end position="452"/>
    </location>
</feature>
<feature type="transmembrane region" description="Helical" evidence="9">
    <location>
        <begin position="269"/>
        <end position="288"/>
    </location>
</feature>
<evidence type="ECO:0000256" key="2">
    <source>
        <dbReference type="ARBA" id="ARBA00022475"/>
    </source>
</evidence>
<reference evidence="11 12" key="1">
    <citation type="submission" date="2020-07" db="EMBL/GenBank/DDBJ databases">
        <title>Sequencing the genomes of 1000 actinobacteria strains.</title>
        <authorList>
            <person name="Klenk H.-P."/>
        </authorList>
    </citation>
    <scope>NUCLEOTIDE SEQUENCE [LARGE SCALE GENOMIC DNA]</scope>
    <source>
        <strain evidence="11 12">DSM 17380</strain>
    </source>
</reference>
<evidence type="ECO:0000256" key="7">
    <source>
        <dbReference type="ARBA" id="ARBA00023315"/>
    </source>
</evidence>
<proteinExistence type="predicted"/>
<feature type="transmembrane region" description="Helical" evidence="9">
    <location>
        <begin position="340"/>
        <end position="359"/>
    </location>
</feature>